<proteinExistence type="predicted"/>
<dbReference type="RefSeq" id="XP_065966241.1">
    <property type="nucleotide sequence ID" value="XM_066104039.1"/>
</dbReference>
<organism evidence="1 2">
    <name type="scientific">Pyrenophora tritici-repentis</name>
    <dbReference type="NCBI Taxonomy" id="45151"/>
    <lineage>
        <taxon>Eukaryota</taxon>
        <taxon>Fungi</taxon>
        <taxon>Dikarya</taxon>
        <taxon>Ascomycota</taxon>
        <taxon>Pezizomycotina</taxon>
        <taxon>Dothideomycetes</taxon>
        <taxon>Pleosporomycetidae</taxon>
        <taxon>Pleosporales</taxon>
        <taxon>Pleosporineae</taxon>
        <taxon>Pleosporaceae</taxon>
        <taxon>Pyrenophora</taxon>
    </lineage>
</organism>
<dbReference type="GeneID" id="6347145"/>
<dbReference type="AlphaFoldDB" id="A0A834SC67"/>
<protein>
    <submittedName>
        <fullName evidence="1">Uncharacterized protein</fullName>
    </submittedName>
</protein>
<dbReference type="Proteomes" id="UP000245464">
    <property type="component" value="Chromosome 1"/>
</dbReference>
<accession>A0A834SC67</accession>
<evidence type="ECO:0000313" key="2">
    <source>
        <dbReference type="Proteomes" id="UP000245464"/>
    </source>
</evidence>
<comment type="caution">
    <text evidence="1">The sequence shown here is derived from an EMBL/GenBank/DDBJ whole genome shotgun (WGS) entry which is preliminary data.</text>
</comment>
<reference evidence="1 2" key="1">
    <citation type="journal article" date="2018" name="BMC Genomics">
        <title>Comparative genomics of the wheat fungal pathogen Pyrenophora tritici-repentis reveals chromosomal variations and genome plasticity.</title>
        <authorList>
            <person name="Moolhuijzen P."/>
            <person name="See P.T."/>
            <person name="Hane J.K."/>
            <person name="Shi G."/>
            <person name="Liu Z."/>
            <person name="Oliver R.P."/>
            <person name="Moffat C.S."/>
        </authorList>
    </citation>
    <scope>NUCLEOTIDE SEQUENCE [LARGE SCALE GENOMIC DNA]</scope>
    <source>
        <strain evidence="1">M4</strain>
    </source>
</reference>
<dbReference type="EMBL" id="NQIK02000001">
    <property type="protein sequence ID" value="KAF7579091.1"/>
    <property type="molecule type" value="Genomic_DNA"/>
</dbReference>
<dbReference type="KEGG" id="ptrr:6347145"/>
<evidence type="ECO:0000313" key="1">
    <source>
        <dbReference type="EMBL" id="KAF7579091.1"/>
    </source>
</evidence>
<sequence length="169" mass="18764">MPDHDFLALSLFLNNKEHGLLDEALMVTIVSNSIPDTDKVSEFGMIVFDKNTIRKYPRMIAEKEPWTVVPTVAVLDIAKIACPTLVDPIDFIVEDTFAKSYGVNVKDSDNIGNYALYAAILVILEVMRVNFFGVLDVPDHVRPYIVQSLLNLLEEYPSPVIPAGSGLLV</sequence>
<gene>
    <name evidence="1" type="ORF">PtrM4_033310</name>
</gene>
<name>A0A834SC67_9PLEO</name>